<keyword evidence="2" id="KW-1133">Transmembrane helix</keyword>
<dbReference type="AlphaFoldDB" id="A0A344L1A6"/>
<protein>
    <recommendedName>
        <fullName evidence="5">Type VII secretion-associated protein</fullName>
    </recommendedName>
</protein>
<organism evidence="3 4">
    <name type="scientific">Amycolatopsis albispora</name>
    <dbReference type="NCBI Taxonomy" id="1804986"/>
    <lineage>
        <taxon>Bacteria</taxon>
        <taxon>Bacillati</taxon>
        <taxon>Actinomycetota</taxon>
        <taxon>Actinomycetes</taxon>
        <taxon>Pseudonocardiales</taxon>
        <taxon>Pseudonocardiaceae</taxon>
        <taxon>Amycolatopsis</taxon>
    </lineage>
</organism>
<sequence length="237" mass="25749">MTVTFNADDEPAGDEPGSDDLRRLRDELHAAADSVIPPVDLLPRAQARHRRHTRRRQRVVIATTAAVAGAMMAFTWAWLPRPEPEPPSAGAANPEQAAFTYTTPAGWVATAAENSTAPRVELRPPGDGAARSFVTIEQARIPFDASAERQRWVEWLASREGSSGYRNFDANASFGGKTVIHYNEQHPGVYVDWYVMAKGTVQVFVGCQYVASGSAGQARAACENIVASLSIDSDQPR</sequence>
<dbReference type="NCBIfam" id="TIGR03931">
    <property type="entry name" value="T7SS_Rv3446c"/>
    <property type="match status" value="1"/>
</dbReference>
<evidence type="ECO:0008006" key="5">
    <source>
        <dbReference type="Google" id="ProtNLM"/>
    </source>
</evidence>
<dbReference type="OrthoDB" id="3333926at2"/>
<dbReference type="Proteomes" id="UP000250434">
    <property type="component" value="Chromosome"/>
</dbReference>
<keyword evidence="4" id="KW-1185">Reference proteome</keyword>
<evidence type="ECO:0000313" key="3">
    <source>
        <dbReference type="EMBL" id="AXB41830.1"/>
    </source>
</evidence>
<gene>
    <name evidence="3" type="ORF">A4R43_04210</name>
</gene>
<feature type="compositionally biased region" description="Acidic residues" evidence="1">
    <location>
        <begin position="7"/>
        <end position="18"/>
    </location>
</feature>
<keyword evidence="2" id="KW-0812">Transmembrane</keyword>
<feature type="region of interest" description="Disordered" evidence="1">
    <location>
        <begin position="1"/>
        <end position="20"/>
    </location>
</feature>
<feature type="transmembrane region" description="Helical" evidence="2">
    <location>
        <begin position="59"/>
        <end position="79"/>
    </location>
</feature>
<dbReference type="KEGG" id="aab:A4R43_04210"/>
<evidence type="ECO:0000256" key="2">
    <source>
        <dbReference type="SAM" id="Phobius"/>
    </source>
</evidence>
<name>A0A344L1A6_9PSEU</name>
<dbReference type="RefSeq" id="WP_113691093.1">
    <property type="nucleotide sequence ID" value="NZ_CP015163.1"/>
</dbReference>
<evidence type="ECO:0000256" key="1">
    <source>
        <dbReference type="SAM" id="MobiDB-lite"/>
    </source>
</evidence>
<keyword evidence="2" id="KW-0472">Membrane</keyword>
<reference evidence="3 4" key="1">
    <citation type="submission" date="2016-04" db="EMBL/GenBank/DDBJ databases">
        <title>Complete genome sequence and analysis of deep-sea sediment isolate, Amycolatopsis sp. WP1.</title>
        <authorList>
            <person name="Wang H."/>
            <person name="Chen S."/>
            <person name="Wu Q."/>
        </authorList>
    </citation>
    <scope>NUCLEOTIDE SEQUENCE [LARGE SCALE GENOMIC DNA]</scope>
    <source>
        <strain evidence="3 4">WP1</strain>
    </source>
</reference>
<dbReference type="EMBL" id="CP015163">
    <property type="protein sequence ID" value="AXB41830.1"/>
    <property type="molecule type" value="Genomic_DNA"/>
</dbReference>
<proteinExistence type="predicted"/>
<accession>A0A344L1A6</accession>
<evidence type="ECO:0000313" key="4">
    <source>
        <dbReference type="Proteomes" id="UP000250434"/>
    </source>
</evidence>
<dbReference type="InterPro" id="IPR023840">
    <property type="entry name" value="T7SS_Rv3446c"/>
</dbReference>